<sequence>MPNETRGIEVLPDWNKPGSFSSGRDPLGLQAASVRLYTDLLPGLTNVTNRLRYFSFYCWVVRQFELTQHSLDEKKWRIFVRRAEAIYALACQIGDSDEANGMAGSAWAGKNIGIGKAFDFTPWTDGPGEENQYLKAVRGNFGQFYVASMLQMGMLLKTNIRVQAVSPDHGLDLAEAFAEACPTACKKILKAIRTGRIDHADCVAISDEAHPAYLDVQSGETQLLLRYLRGERADDDTAPARRATLWNVLNIISRIGRQDGNDLRRELYVQDNIGTVTNQFLAQNLTHWRAYFVNELCHISLELVLNALTHRINETSGATADELSRAIATLALRRGDAASTLARVAEARDLGSLALEHKAGSELADIAGGTSEPGSKQVRKAIDLLLSLWRRWSDDAAINGILAEATVADRSAEGIFRYLDKMADRPAMEGLAGLVRKFVIGNHLLIAGQKLAAGTYTYRFIVDESGLVDGEPAEYTFTNPRIVNLLTFAYDGALLDDEGDVAEAGKALLDAVQPV</sequence>
<dbReference type="EMBL" id="JAOCKX010000001">
    <property type="protein sequence ID" value="MDH2129615.1"/>
    <property type="molecule type" value="Genomic_DNA"/>
</dbReference>
<evidence type="ECO:0000313" key="1">
    <source>
        <dbReference type="EMBL" id="MDH2129615.1"/>
    </source>
</evidence>
<reference evidence="1" key="1">
    <citation type="submission" date="2022-09" db="EMBL/GenBank/DDBJ databases">
        <title>Intensive care unit water sources are persistently colonized with multi-drug resistant bacteria and are the site of extensive horizontal gene transfer of antibiotic resistance genes.</title>
        <authorList>
            <person name="Diorio-Toth L."/>
        </authorList>
    </citation>
    <scope>NUCLEOTIDE SEQUENCE</scope>
    <source>
        <strain evidence="1">GD03659</strain>
    </source>
</reference>
<comment type="caution">
    <text evidence="1">The sequence shown here is derived from an EMBL/GenBank/DDBJ whole genome shotgun (WGS) entry which is preliminary data.</text>
</comment>
<name>A0AA43B8W0_SPHYA</name>
<protein>
    <submittedName>
        <fullName evidence="1">Uncharacterized protein</fullName>
    </submittedName>
</protein>
<accession>A0AA43B8W0</accession>
<organism evidence="1 2">
    <name type="scientific">Sphingobium yanoikuyae</name>
    <name type="common">Sphingomonas yanoikuyae</name>
    <dbReference type="NCBI Taxonomy" id="13690"/>
    <lineage>
        <taxon>Bacteria</taxon>
        <taxon>Pseudomonadati</taxon>
        <taxon>Pseudomonadota</taxon>
        <taxon>Alphaproteobacteria</taxon>
        <taxon>Sphingomonadales</taxon>
        <taxon>Sphingomonadaceae</taxon>
        <taxon>Sphingobium</taxon>
    </lineage>
</organism>
<gene>
    <name evidence="1" type="ORF">N5J77_00645</name>
</gene>
<dbReference type="RefSeq" id="WP_066768676.1">
    <property type="nucleotide sequence ID" value="NZ_JAOCKX010000001.1"/>
</dbReference>
<evidence type="ECO:0000313" key="2">
    <source>
        <dbReference type="Proteomes" id="UP001162318"/>
    </source>
</evidence>
<proteinExistence type="predicted"/>
<dbReference type="Proteomes" id="UP001162318">
    <property type="component" value="Unassembled WGS sequence"/>
</dbReference>
<dbReference type="AlphaFoldDB" id="A0AA43B8W0"/>